<dbReference type="STRING" id="1194695.A0A5A7SNV9"/>
<dbReference type="EMBL" id="SSTE01021884">
    <property type="protein sequence ID" value="KAA0031983.1"/>
    <property type="molecule type" value="Genomic_DNA"/>
</dbReference>
<dbReference type="EMBL" id="SSTD01008275">
    <property type="protein sequence ID" value="TYK16803.1"/>
    <property type="molecule type" value="Genomic_DNA"/>
</dbReference>
<evidence type="ECO:0000313" key="5">
    <source>
        <dbReference type="Proteomes" id="UP000321393"/>
    </source>
</evidence>
<organism evidence="2 5">
    <name type="scientific">Cucumis melo var. makuwa</name>
    <name type="common">Oriental melon</name>
    <dbReference type="NCBI Taxonomy" id="1194695"/>
    <lineage>
        <taxon>Eukaryota</taxon>
        <taxon>Viridiplantae</taxon>
        <taxon>Streptophyta</taxon>
        <taxon>Embryophyta</taxon>
        <taxon>Tracheophyta</taxon>
        <taxon>Spermatophyta</taxon>
        <taxon>Magnoliopsida</taxon>
        <taxon>eudicotyledons</taxon>
        <taxon>Gunneridae</taxon>
        <taxon>Pentapetalae</taxon>
        <taxon>rosids</taxon>
        <taxon>fabids</taxon>
        <taxon>Cucurbitales</taxon>
        <taxon>Cucurbitaceae</taxon>
        <taxon>Benincaseae</taxon>
        <taxon>Cucumis</taxon>
    </lineage>
</organism>
<dbReference type="PANTHER" id="PTHR35719">
    <property type="entry name" value="OS01G0680600 PROTEIN"/>
    <property type="match status" value="1"/>
</dbReference>
<dbReference type="PANTHER" id="PTHR35719:SF2">
    <property type="entry name" value="ABC TRANSMEMBRANE TYPE-1 DOMAIN-CONTAINING PROTEIN"/>
    <property type="match status" value="1"/>
</dbReference>
<name>A0A5A7SNV9_CUCMM</name>
<feature type="region of interest" description="Disordered" evidence="1">
    <location>
        <begin position="227"/>
        <end position="272"/>
    </location>
</feature>
<dbReference type="AlphaFoldDB" id="A0A5A7SNV9"/>
<evidence type="ECO:0000313" key="4">
    <source>
        <dbReference type="EMBL" id="TYK16803.1"/>
    </source>
</evidence>
<accession>A0A5A7SNV9</accession>
<comment type="caution">
    <text evidence="2">The sequence shown here is derived from an EMBL/GenBank/DDBJ whole genome shotgun (WGS) entry which is preliminary data.</text>
</comment>
<evidence type="ECO:0000313" key="6">
    <source>
        <dbReference type="Proteomes" id="UP000321947"/>
    </source>
</evidence>
<evidence type="ECO:0000313" key="2">
    <source>
        <dbReference type="EMBL" id="KAA0031983.1"/>
    </source>
</evidence>
<proteinExistence type="predicted"/>
<dbReference type="OrthoDB" id="785439at2759"/>
<dbReference type="EMBL" id="SSTE01019582">
    <property type="protein sequence ID" value="KAA0036573.1"/>
    <property type="molecule type" value="Genomic_DNA"/>
</dbReference>
<reference evidence="5 6" key="1">
    <citation type="submission" date="2019-08" db="EMBL/GenBank/DDBJ databases">
        <title>Draft genome sequences of two oriental melons (Cucumis melo L. var makuwa).</title>
        <authorList>
            <person name="Kwon S.-Y."/>
        </authorList>
    </citation>
    <scope>NUCLEOTIDE SEQUENCE [LARGE SCALE GENOMIC DNA]</scope>
    <source>
        <strain evidence="6">cv. Chang Bougi</strain>
        <strain evidence="5">cv. SW 3</strain>
        <tissue evidence="2">Leaf</tissue>
    </source>
</reference>
<dbReference type="Proteomes" id="UP000321393">
    <property type="component" value="Unassembled WGS sequence"/>
</dbReference>
<sequence length="299" mass="34235">MKALFPHPSHPFPFPFPCPWRTFPSSSSSFRFTSTLLHYRPPDPNAETFGSHNFRRREQYSEPDYEDDEQQGFDPGIRFRKNRRRWWSDDPAPDFEDQPSGILDEVIDSVWIFKVFKSYGWTLPPIIISLLLNSGPKAFLMALALPLGQSIIALALEKLWGIPERKPKRRTRSKTRKRPFYSTRTSRVQEEEDDEEEVARGNGEGNGKMGYGYQSWEVGSNGGEVRSGGRNGNSFGGWEDLDGVGTERKPKPGVRAKKQSSTTMEKGKLSWREKKSDTPLLLRLLIAVFPFLGSWTKML</sequence>
<gene>
    <name evidence="4" type="ORF">E5676_scaffold96G00680</name>
    <name evidence="2" type="ORF">E6C27_scaffold134G00740</name>
    <name evidence="3" type="ORF">E6C27_scaffold191G00830</name>
</gene>
<feature type="region of interest" description="Disordered" evidence="1">
    <location>
        <begin position="167"/>
        <end position="211"/>
    </location>
</feature>
<dbReference type="Proteomes" id="UP000321947">
    <property type="component" value="Unassembled WGS sequence"/>
</dbReference>
<protein>
    <submittedName>
        <fullName evidence="2">Uncharacterized protein</fullName>
    </submittedName>
</protein>
<feature type="compositionally biased region" description="Basic residues" evidence="1">
    <location>
        <begin position="167"/>
        <end position="179"/>
    </location>
</feature>
<evidence type="ECO:0000313" key="3">
    <source>
        <dbReference type="EMBL" id="KAA0036573.1"/>
    </source>
</evidence>
<evidence type="ECO:0000256" key="1">
    <source>
        <dbReference type="SAM" id="MobiDB-lite"/>
    </source>
</evidence>